<dbReference type="InterPro" id="IPR000914">
    <property type="entry name" value="SBP_5_dom"/>
</dbReference>
<dbReference type="InterPro" id="IPR039424">
    <property type="entry name" value="SBP_5"/>
</dbReference>
<dbReference type="Gene3D" id="3.10.105.10">
    <property type="entry name" value="Dipeptide-binding Protein, Domain 3"/>
    <property type="match status" value="1"/>
</dbReference>
<keyword evidence="3" id="KW-0813">Transport</keyword>
<dbReference type="GO" id="GO:0030313">
    <property type="term" value="C:cell envelope"/>
    <property type="evidence" value="ECO:0007669"/>
    <property type="project" value="UniProtKB-SubCell"/>
</dbReference>
<comment type="caution">
    <text evidence="7">The sequence shown here is derived from an EMBL/GenBank/DDBJ whole genome shotgun (WGS) entry which is preliminary data.</text>
</comment>
<dbReference type="InterPro" id="IPR030678">
    <property type="entry name" value="Peptide/Ni-bd"/>
</dbReference>
<reference evidence="7 8" key="1">
    <citation type="submission" date="2018-03" db="EMBL/GenBank/DDBJ databases">
        <title>Genomic Encyclopedia of Type Strains, Phase III (KMG-III): the genomes of soil and plant-associated and newly described type strains.</title>
        <authorList>
            <person name="Whitman W."/>
        </authorList>
    </citation>
    <scope>NUCLEOTIDE SEQUENCE [LARGE SCALE GENOMIC DNA]</scope>
    <source>
        <strain evidence="7 8">CGMCC 1.12484</strain>
    </source>
</reference>
<evidence type="ECO:0000256" key="4">
    <source>
        <dbReference type="ARBA" id="ARBA00022729"/>
    </source>
</evidence>
<dbReference type="Pfam" id="PF00496">
    <property type="entry name" value="SBP_bac_5"/>
    <property type="match status" value="1"/>
</dbReference>
<name>A0A2T0V2M1_9MICO</name>
<proteinExistence type="inferred from homology"/>
<dbReference type="GO" id="GO:1904680">
    <property type="term" value="F:peptide transmembrane transporter activity"/>
    <property type="evidence" value="ECO:0007669"/>
    <property type="project" value="TreeGrafter"/>
</dbReference>
<feature type="signal peptide" evidence="5">
    <location>
        <begin position="1"/>
        <end position="30"/>
    </location>
</feature>
<protein>
    <submittedName>
        <fullName evidence="7">Peptide/nickel transport system substrate-binding protein</fullName>
    </submittedName>
</protein>
<dbReference type="GO" id="GO:0043190">
    <property type="term" value="C:ATP-binding cassette (ABC) transporter complex"/>
    <property type="evidence" value="ECO:0007669"/>
    <property type="project" value="InterPro"/>
</dbReference>
<dbReference type="RefSeq" id="WP_106215101.1">
    <property type="nucleotide sequence ID" value="NZ_PVTL01000013.1"/>
</dbReference>
<comment type="similarity">
    <text evidence="2">Belongs to the bacterial solute-binding protein 5 family.</text>
</comment>
<accession>A0A2T0V2M1</accession>
<comment type="subcellular location">
    <subcellularLocation>
        <location evidence="1">Cell envelope</location>
    </subcellularLocation>
</comment>
<dbReference type="OrthoDB" id="3225986at2"/>
<evidence type="ECO:0000256" key="5">
    <source>
        <dbReference type="SAM" id="SignalP"/>
    </source>
</evidence>
<dbReference type="AlphaFoldDB" id="A0A2T0V2M1"/>
<dbReference type="CDD" id="cd00995">
    <property type="entry name" value="PBP2_NikA_DppA_OppA_like"/>
    <property type="match status" value="1"/>
</dbReference>
<dbReference type="GO" id="GO:0042597">
    <property type="term" value="C:periplasmic space"/>
    <property type="evidence" value="ECO:0007669"/>
    <property type="project" value="UniProtKB-ARBA"/>
</dbReference>
<dbReference type="PROSITE" id="PS51257">
    <property type="entry name" value="PROKAR_LIPOPROTEIN"/>
    <property type="match status" value="1"/>
</dbReference>
<feature type="domain" description="Solute-binding protein family 5" evidence="6">
    <location>
        <begin position="87"/>
        <end position="411"/>
    </location>
</feature>
<gene>
    <name evidence="7" type="ORF">B0I08_11315</name>
</gene>
<dbReference type="PANTHER" id="PTHR30290:SF10">
    <property type="entry name" value="PERIPLASMIC OLIGOPEPTIDE-BINDING PROTEIN-RELATED"/>
    <property type="match status" value="1"/>
</dbReference>
<evidence type="ECO:0000256" key="2">
    <source>
        <dbReference type="ARBA" id="ARBA00005695"/>
    </source>
</evidence>
<evidence type="ECO:0000256" key="3">
    <source>
        <dbReference type="ARBA" id="ARBA00022448"/>
    </source>
</evidence>
<dbReference type="SUPFAM" id="SSF53850">
    <property type="entry name" value="Periplasmic binding protein-like II"/>
    <property type="match status" value="1"/>
</dbReference>
<dbReference type="PIRSF" id="PIRSF002741">
    <property type="entry name" value="MppA"/>
    <property type="match status" value="1"/>
</dbReference>
<dbReference type="PANTHER" id="PTHR30290">
    <property type="entry name" value="PERIPLASMIC BINDING COMPONENT OF ABC TRANSPORTER"/>
    <property type="match status" value="1"/>
</dbReference>
<dbReference type="EMBL" id="PVTL01000013">
    <property type="protein sequence ID" value="PRY64308.1"/>
    <property type="molecule type" value="Genomic_DNA"/>
</dbReference>
<evidence type="ECO:0000256" key="1">
    <source>
        <dbReference type="ARBA" id="ARBA00004196"/>
    </source>
</evidence>
<dbReference type="Gene3D" id="3.40.190.10">
    <property type="entry name" value="Periplasmic binding protein-like II"/>
    <property type="match status" value="1"/>
</dbReference>
<dbReference type="Proteomes" id="UP000237983">
    <property type="component" value="Unassembled WGS sequence"/>
</dbReference>
<keyword evidence="4 5" id="KW-0732">Signal</keyword>
<evidence type="ECO:0000313" key="7">
    <source>
        <dbReference type="EMBL" id="PRY64308.1"/>
    </source>
</evidence>
<evidence type="ECO:0000313" key="8">
    <source>
        <dbReference type="Proteomes" id="UP000237983"/>
    </source>
</evidence>
<dbReference type="GO" id="GO:0015833">
    <property type="term" value="P:peptide transport"/>
    <property type="evidence" value="ECO:0007669"/>
    <property type="project" value="TreeGrafter"/>
</dbReference>
<keyword evidence="8" id="KW-1185">Reference proteome</keyword>
<sequence>MFRRTATGALLAVALTGALALSACSSPATTATNATSEISEGGTLTVALDRELPTLDVTNGLLAQQPVLILSNALYQPLMAPAAGGTFTPGLAKSLESDETATHWTLTIPDDVTFSDGSPLTTAAVKAHVERLANPESKSSAAGQAKQIAGMTITDDTTMVFDLAAPNADFASLLARTLGMITSTTATDELGFPLGAGPFVIDAFTPGDSVTVVRNENYWGEPAALDSITFKMMPDADSRYQSLQSGDVDLIWTEVTSQFEQARADDSLEVHAAPAAVSSLLLNLSNPKFEDVEIRTALAQAIDRDAVNAVVNLGEGITVDSPYSLLGDLAPTVDYPEYDVEAAKDVLEGAGLSFTIASDNSPDSIQRATAIKDMLGEAGVEVEIEPVEGASFSSTLAAKDFEAAQLVTSIFSDPSGGALVATSTGPYNFTGYANDEVDQFLKEASGMTGGTERSTLLADASEQLATDLPMLWLTASNAGLIGSADLAGFPDLTGITLISVQPAQIGWAAE</sequence>
<organism evidence="7 8">
    <name type="scientific">Glaciihabitans tibetensis</name>
    <dbReference type="NCBI Taxonomy" id="1266600"/>
    <lineage>
        <taxon>Bacteria</taxon>
        <taxon>Bacillati</taxon>
        <taxon>Actinomycetota</taxon>
        <taxon>Actinomycetes</taxon>
        <taxon>Micrococcales</taxon>
        <taxon>Microbacteriaceae</taxon>
        <taxon>Glaciihabitans</taxon>
    </lineage>
</organism>
<feature type="chain" id="PRO_5015562991" evidence="5">
    <location>
        <begin position="31"/>
        <end position="510"/>
    </location>
</feature>
<evidence type="ECO:0000259" key="6">
    <source>
        <dbReference type="Pfam" id="PF00496"/>
    </source>
</evidence>